<dbReference type="EMBL" id="AP028923">
    <property type="protein sequence ID" value="BET02978.1"/>
    <property type="molecule type" value="Genomic_DNA"/>
</dbReference>
<organism evidence="1 2">
    <name type="scientific">Nesidiocoris tenuis</name>
    <dbReference type="NCBI Taxonomy" id="355587"/>
    <lineage>
        <taxon>Eukaryota</taxon>
        <taxon>Metazoa</taxon>
        <taxon>Ecdysozoa</taxon>
        <taxon>Arthropoda</taxon>
        <taxon>Hexapoda</taxon>
        <taxon>Insecta</taxon>
        <taxon>Pterygota</taxon>
        <taxon>Neoptera</taxon>
        <taxon>Paraneoptera</taxon>
        <taxon>Hemiptera</taxon>
        <taxon>Heteroptera</taxon>
        <taxon>Panheteroptera</taxon>
        <taxon>Cimicomorpha</taxon>
        <taxon>Miridae</taxon>
        <taxon>Dicyphina</taxon>
        <taxon>Nesidiocoris</taxon>
    </lineage>
</organism>
<keyword evidence="2" id="KW-1185">Reference proteome</keyword>
<proteinExistence type="predicted"/>
<name>A0ABN7BGT2_9HEMI</name>
<gene>
    <name evidence="1" type="ORF">NTJ_15796</name>
</gene>
<evidence type="ECO:0000313" key="1">
    <source>
        <dbReference type="EMBL" id="BET02978.1"/>
    </source>
</evidence>
<accession>A0ABN7BGT2</accession>
<sequence length="97" mass="10527">METERLRMGGAVVLAAVLGVNRLGHKEAEFMSFSKVSASSCHPTIVVVDENGSRDSTMNGLSAPSEVCERKLWDAGRISGSQMRRFPDPWSLGISKC</sequence>
<protein>
    <submittedName>
        <fullName evidence="1">Uncharacterized protein</fullName>
    </submittedName>
</protein>
<evidence type="ECO:0000313" key="2">
    <source>
        <dbReference type="Proteomes" id="UP001307889"/>
    </source>
</evidence>
<dbReference type="Proteomes" id="UP001307889">
    <property type="component" value="Chromosome 15"/>
</dbReference>
<reference evidence="1 2" key="1">
    <citation type="submission" date="2023-09" db="EMBL/GenBank/DDBJ databases">
        <title>Nesidiocoris tenuis whole genome shotgun sequence.</title>
        <authorList>
            <person name="Shibata T."/>
            <person name="Shimoda M."/>
            <person name="Kobayashi T."/>
            <person name="Uehara T."/>
        </authorList>
    </citation>
    <scope>NUCLEOTIDE SEQUENCE [LARGE SCALE GENOMIC DNA]</scope>
    <source>
        <strain evidence="1 2">Japan</strain>
    </source>
</reference>